<sequence>MEIAGVEISHPDKMLFPQKKITKGDMVQYYERISPHMLPFLKDRPLTLHRFPNGINENGFYQKNASEYFPDFIRTVEVETEEGTNTQILCNDVKSLVYLANQGTIVFHIWLSRKDKMRQPDKVVFDLDPSEANFDMIKEAATELRDLLRNKNIDPSVMTSGKSGLHLYYTVRRGKDFDDVKEETKEIAEEAERLRPDLFTTQIRKNKREGKIFVDFLRNAYAQTAVCPYSLRATEEAGIATPLEWEELFRIKSASQFNMENIFRRLGQLNRDK</sequence>
<name>A0A285X1P9_9FLAO</name>
<accession>A0A285X1P9</accession>
<dbReference type="EMBL" id="OCMF01000001">
    <property type="protein sequence ID" value="SOC78644.1"/>
    <property type="molecule type" value="Genomic_DNA"/>
</dbReference>
<dbReference type="PANTHER" id="PTHR42705:SF2">
    <property type="entry name" value="BIFUNCTIONAL NON-HOMOLOGOUS END JOINING PROTEIN LIGD"/>
    <property type="match status" value="1"/>
</dbReference>
<dbReference type="CDD" id="cd04861">
    <property type="entry name" value="LigD_Pol_like"/>
    <property type="match status" value="1"/>
</dbReference>
<evidence type="ECO:0000313" key="3">
    <source>
        <dbReference type="Proteomes" id="UP000219193"/>
    </source>
</evidence>
<dbReference type="InterPro" id="IPR014145">
    <property type="entry name" value="LigD_pol_dom"/>
</dbReference>
<evidence type="ECO:0000259" key="1">
    <source>
        <dbReference type="Pfam" id="PF21686"/>
    </source>
</evidence>
<dbReference type="Pfam" id="PF21686">
    <property type="entry name" value="LigD_Prim-Pol"/>
    <property type="match status" value="1"/>
</dbReference>
<dbReference type="InterPro" id="IPR052171">
    <property type="entry name" value="NHEJ_LigD"/>
</dbReference>
<dbReference type="Gene3D" id="3.90.920.10">
    <property type="entry name" value="DNA primase, PRIM domain"/>
    <property type="match status" value="1"/>
</dbReference>
<dbReference type="RefSeq" id="WP_097054449.1">
    <property type="nucleotide sequence ID" value="NZ_OCMF01000001.1"/>
</dbReference>
<dbReference type="PANTHER" id="PTHR42705">
    <property type="entry name" value="BIFUNCTIONAL NON-HOMOLOGOUS END JOINING PROTEIN LIGD"/>
    <property type="match status" value="1"/>
</dbReference>
<dbReference type="AlphaFoldDB" id="A0A285X1P9"/>
<proteinExistence type="predicted"/>
<protein>
    <submittedName>
        <fullName evidence="2">Bifunctional non-homologous end joining protein LigD</fullName>
    </submittedName>
</protein>
<organism evidence="2 3">
    <name type="scientific">Salinimicrobium sediminis</name>
    <dbReference type="NCBI Taxonomy" id="1343891"/>
    <lineage>
        <taxon>Bacteria</taxon>
        <taxon>Pseudomonadati</taxon>
        <taxon>Bacteroidota</taxon>
        <taxon>Flavobacteriia</taxon>
        <taxon>Flavobacteriales</taxon>
        <taxon>Flavobacteriaceae</taxon>
        <taxon>Salinimicrobium</taxon>
    </lineage>
</organism>
<dbReference type="Proteomes" id="UP000219193">
    <property type="component" value="Unassembled WGS sequence"/>
</dbReference>
<dbReference type="OrthoDB" id="9802472at2"/>
<feature type="domain" description="DNA ligase D polymerase" evidence="1">
    <location>
        <begin position="22"/>
        <end position="269"/>
    </location>
</feature>
<keyword evidence="3" id="KW-1185">Reference proteome</keyword>
<dbReference type="NCBIfam" id="TIGR02778">
    <property type="entry name" value="ligD_pol"/>
    <property type="match status" value="1"/>
</dbReference>
<gene>
    <name evidence="2" type="ORF">SAMN06296241_0156</name>
</gene>
<reference evidence="3" key="1">
    <citation type="submission" date="2017-09" db="EMBL/GenBank/DDBJ databases">
        <authorList>
            <person name="Varghese N."/>
            <person name="Submissions S."/>
        </authorList>
    </citation>
    <scope>NUCLEOTIDE SEQUENCE [LARGE SCALE GENOMIC DNA]</scope>
    <source>
        <strain evidence="3">CGMCC 1.12641</strain>
    </source>
</reference>
<evidence type="ECO:0000313" key="2">
    <source>
        <dbReference type="EMBL" id="SOC78644.1"/>
    </source>
</evidence>